<evidence type="ECO:0000313" key="7">
    <source>
        <dbReference type="EMBL" id="KOM57752.1"/>
    </source>
</evidence>
<evidence type="ECO:0000256" key="3">
    <source>
        <dbReference type="ARBA" id="ARBA00023157"/>
    </source>
</evidence>
<evidence type="ECO:0000256" key="2">
    <source>
        <dbReference type="ARBA" id="ARBA00022448"/>
    </source>
</evidence>
<feature type="chain" id="PRO_5005596927" description="Non-specific lipid-transfer protein" evidence="5">
    <location>
        <begin position="26"/>
        <end position="145"/>
    </location>
</feature>
<dbReference type="PANTHER" id="PTHR33076">
    <property type="entry name" value="NON-SPECIFIC LIPID-TRANSFER PROTEIN 2-RELATED"/>
    <property type="match status" value="1"/>
</dbReference>
<dbReference type="PRINTS" id="PR00382">
    <property type="entry name" value="LIPIDTRNSFER"/>
</dbReference>
<dbReference type="Pfam" id="PF00234">
    <property type="entry name" value="Tryp_alpha_amyl"/>
    <property type="match status" value="1"/>
</dbReference>
<dbReference type="SMART" id="SM00499">
    <property type="entry name" value="AAI"/>
    <property type="match status" value="1"/>
</dbReference>
<comment type="similarity">
    <text evidence="1 4">Belongs to the plant LTP family.</text>
</comment>
<dbReference type="GO" id="GO:0008289">
    <property type="term" value="F:lipid binding"/>
    <property type="evidence" value="ECO:0007669"/>
    <property type="project" value="UniProtKB-KW"/>
</dbReference>
<sequence length="145" mass="15154">MASLKVACMVAVVFMVVVSAHMAHAITCGQVTTAVAPCLAYLRSGGNPSGACCNGVSNLNSQAKTTADRRAACNCLKNLSGRVPGLNPGNAASLPGKCRVDVPYKISTSTNCNTRLLMDADEDEKDQHLLMDADEKDSHLLMDAG</sequence>
<evidence type="ECO:0000256" key="4">
    <source>
        <dbReference type="RuleBase" id="RU000628"/>
    </source>
</evidence>
<proteinExistence type="inferred from homology"/>
<gene>
    <name evidence="7" type="ORF">LR48_Vigan11g078500</name>
</gene>
<feature type="signal peptide" evidence="5">
    <location>
        <begin position="1"/>
        <end position="25"/>
    </location>
</feature>
<keyword evidence="2 4" id="KW-0813">Transport</keyword>
<accession>A0A0L9VS99</accession>
<dbReference type="FunFam" id="1.10.110.10:FF:000002">
    <property type="entry name" value="Non-specific lipid-transfer protein"/>
    <property type="match status" value="1"/>
</dbReference>
<dbReference type="EMBL" id="CM003381">
    <property type="protein sequence ID" value="KOM57752.1"/>
    <property type="molecule type" value="Genomic_DNA"/>
</dbReference>
<dbReference type="Gramene" id="KOM57752">
    <property type="protein sequence ID" value="KOM57752"/>
    <property type="gene ID" value="LR48_Vigan11g078500"/>
</dbReference>
<reference evidence="8" key="1">
    <citation type="journal article" date="2015" name="Proc. Natl. Acad. Sci. U.S.A.">
        <title>Genome sequencing of adzuki bean (Vigna angularis) provides insight into high starch and low fat accumulation and domestication.</title>
        <authorList>
            <person name="Yang K."/>
            <person name="Tian Z."/>
            <person name="Chen C."/>
            <person name="Luo L."/>
            <person name="Zhao B."/>
            <person name="Wang Z."/>
            <person name="Yu L."/>
            <person name="Li Y."/>
            <person name="Sun Y."/>
            <person name="Li W."/>
            <person name="Chen Y."/>
            <person name="Li Y."/>
            <person name="Zhang Y."/>
            <person name="Ai D."/>
            <person name="Zhao J."/>
            <person name="Shang C."/>
            <person name="Ma Y."/>
            <person name="Wu B."/>
            <person name="Wang M."/>
            <person name="Gao L."/>
            <person name="Sun D."/>
            <person name="Zhang P."/>
            <person name="Guo F."/>
            <person name="Wang W."/>
            <person name="Li Y."/>
            <person name="Wang J."/>
            <person name="Varshney R.K."/>
            <person name="Wang J."/>
            <person name="Ling H.Q."/>
            <person name="Wan P."/>
        </authorList>
    </citation>
    <scope>NUCLEOTIDE SEQUENCE</scope>
    <source>
        <strain evidence="8">cv. Jingnong 6</strain>
    </source>
</reference>
<dbReference type="InterPro" id="IPR000528">
    <property type="entry name" value="Plant_nsLTP"/>
</dbReference>
<dbReference type="STRING" id="3914.A0A0L9VS99"/>
<comment type="function">
    <text evidence="4">Plant non-specific lipid-transfer proteins transfer phospholipids as well as galactolipids across membranes. May play a role in wax or cutin deposition in the cell walls of expanding epidermal cells and certain secretory tissues.</text>
</comment>
<keyword evidence="3" id="KW-1015">Disulfide bond</keyword>
<evidence type="ECO:0000259" key="6">
    <source>
        <dbReference type="SMART" id="SM00499"/>
    </source>
</evidence>
<dbReference type="GO" id="GO:0006869">
    <property type="term" value="P:lipid transport"/>
    <property type="evidence" value="ECO:0007669"/>
    <property type="project" value="InterPro"/>
</dbReference>
<dbReference type="SUPFAM" id="SSF47699">
    <property type="entry name" value="Bifunctional inhibitor/lipid-transfer protein/seed storage 2S albumin"/>
    <property type="match status" value="1"/>
</dbReference>
<dbReference type="CDD" id="cd01960">
    <property type="entry name" value="nsLTP1"/>
    <property type="match status" value="1"/>
</dbReference>
<name>A0A0L9VS99_PHAAN</name>
<evidence type="ECO:0000256" key="5">
    <source>
        <dbReference type="SAM" id="SignalP"/>
    </source>
</evidence>
<protein>
    <recommendedName>
        <fullName evidence="4">Non-specific lipid-transfer protein</fullName>
    </recommendedName>
</protein>
<keyword evidence="5" id="KW-0732">Signal</keyword>
<evidence type="ECO:0000256" key="1">
    <source>
        <dbReference type="ARBA" id="ARBA00009748"/>
    </source>
</evidence>
<dbReference type="OMA" id="MAHAITC"/>
<keyword evidence="4" id="KW-0446">Lipid-binding</keyword>
<dbReference type="Gene3D" id="1.10.110.10">
    <property type="entry name" value="Plant lipid-transfer and hydrophobic proteins"/>
    <property type="match status" value="1"/>
</dbReference>
<dbReference type="AlphaFoldDB" id="A0A0L9VS99"/>
<dbReference type="InterPro" id="IPR016140">
    <property type="entry name" value="Bifunc_inhib/LTP/seed_store"/>
</dbReference>
<dbReference type="Proteomes" id="UP000053144">
    <property type="component" value="Chromosome 11"/>
</dbReference>
<feature type="domain" description="Bifunctional inhibitor/plant lipid transfer protein/seed storage helical" evidence="6">
    <location>
        <begin position="28"/>
        <end position="112"/>
    </location>
</feature>
<dbReference type="InterPro" id="IPR036312">
    <property type="entry name" value="Bifun_inhib/LTP/seed_sf"/>
</dbReference>
<organism evidence="7 8">
    <name type="scientific">Phaseolus angularis</name>
    <name type="common">Azuki bean</name>
    <name type="synonym">Vigna angularis</name>
    <dbReference type="NCBI Taxonomy" id="3914"/>
    <lineage>
        <taxon>Eukaryota</taxon>
        <taxon>Viridiplantae</taxon>
        <taxon>Streptophyta</taxon>
        <taxon>Embryophyta</taxon>
        <taxon>Tracheophyta</taxon>
        <taxon>Spermatophyta</taxon>
        <taxon>Magnoliopsida</taxon>
        <taxon>eudicotyledons</taxon>
        <taxon>Gunneridae</taxon>
        <taxon>Pentapetalae</taxon>
        <taxon>rosids</taxon>
        <taxon>fabids</taxon>
        <taxon>Fabales</taxon>
        <taxon>Fabaceae</taxon>
        <taxon>Papilionoideae</taxon>
        <taxon>50 kb inversion clade</taxon>
        <taxon>NPAAA clade</taxon>
        <taxon>indigoferoid/millettioid clade</taxon>
        <taxon>Phaseoleae</taxon>
        <taxon>Vigna</taxon>
    </lineage>
</organism>
<evidence type="ECO:0000313" key="8">
    <source>
        <dbReference type="Proteomes" id="UP000053144"/>
    </source>
</evidence>